<feature type="compositionally biased region" description="Polar residues" evidence="1">
    <location>
        <begin position="76"/>
        <end position="91"/>
    </location>
</feature>
<proteinExistence type="predicted"/>
<gene>
    <name evidence="3" type="ORF">JI62_02500</name>
</gene>
<dbReference type="AlphaFoldDB" id="A0A246S4U0"/>
<evidence type="ECO:0008006" key="5">
    <source>
        <dbReference type="Google" id="ProtNLM"/>
    </source>
</evidence>
<keyword evidence="2" id="KW-0812">Transmembrane</keyword>
<dbReference type="CDD" id="cd16431">
    <property type="entry name" value="IcmE"/>
    <property type="match status" value="1"/>
</dbReference>
<keyword evidence="2" id="KW-0472">Membrane</keyword>
<organism evidence="3 4">
    <name type="scientific">Halomonas campaniensis</name>
    <dbReference type="NCBI Taxonomy" id="213554"/>
    <lineage>
        <taxon>Bacteria</taxon>
        <taxon>Pseudomonadati</taxon>
        <taxon>Pseudomonadota</taxon>
        <taxon>Gammaproteobacteria</taxon>
        <taxon>Oceanospirillales</taxon>
        <taxon>Halomonadaceae</taxon>
        <taxon>Halomonas</taxon>
    </lineage>
</organism>
<dbReference type="NCBIfam" id="NF033884">
    <property type="entry name" value="conj_TraO_IncI1"/>
    <property type="match status" value="1"/>
</dbReference>
<keyword evidence="2" id="KW-1133">Transmembrane helix</keyword>
<reference evidence="3 4" key="1">
    <citation type="submission" date="2014-08" db="EMBL/GenBank/DDBJ databases">
        <title>Draft genome sequence of a novel L-asparaginase producing marine bacterium, Halomonas campaniensis.</title>
        <authorList>
            <person name="Sundarakrishnan B."/>
            <person name="Moushumi Priya A."/>
            <person name="Raman G."/>
            <person name="Sakthivel N."/>
            <person name="Park S."/>
            <person name="Jayachandran S."/>
        </authorList>
    </citation>
    <scope>NUCLEOTIDE SEQUENCE [LARGE SCALE GENOMIC DNA]</scope>
    <source>
        <strain evidence="3 4">SK03</strain>
    </source>
</reference>
<dbReference type="InterPro" id="IPR049855">
    <property type="entry name" value="DotG/IcmE-like_C"/>
</dbReference>
<feature type="transmembrane region" description="Helical" evidence="2">
    <location>
        <begin position="12"/>
        <end position="32"/>
    </location>
</feature>
<evidence type="ECO:0000256" key="2">
    <source>
        <dbReference type="SAM" id="Phobius"/>
    </source>
</evidence>
<dbReference type="OrthoDB" id="8680684at2"/>
<keyword evidence="4" id="KW-1185">Reference proteome</keyword>
<feature type="region of interest" description="Disordered" evidence="1">
    <location>
        <begin position="76"/>
        <end position="133"/>
    </location>
</feature>
<protein>
    <recommendedName>
        <fullName evidence="5">Conjugal transfer protein TraO</fullName>
    </recommendedName>
</protein>
<feature type="region of interest" description="Disordered" evidence="1">
    <location>
        <begin position="396"/>
        <end position="435"/>
    </location>
</feature>
<sequence length="435" mass="46958">MAQDNQAKRNLTIGALAVIAVLVLIYLAWTWIAAGTSPNQPDSSVSRVGGPGSSSRETAESEYYASLLADYNKNNAESARSSNDSYLSVLSAQQEEAEQQTAQEPTQPPEQANQPQPAPTYAYQPPPPQEQNRQVSEELINNVQGMMASWTPKPSGMANTIGTEWQQPNSGQASHMRNSNGEITEQTASNEQSAQQALSHKILPDYAVIPAILDTHIDTDENSLVTAEVPAGPYAGMRFYASGYQRLENTVDFTFTAMRWRGKTYTVNAKPLDVETRRTALSGDVNRRYFERIVIPALARGVARAGELYEDASQTTVITGLGTTVKTNDGDVDDREVAGAFVGGLAGQTANVLEQDASRIPIKQVLVAGGTTIGIQIIGSVTAADELGAGGQRVDLDQISQPSQQPERPQTYQPMGNQQRTTRSNIFVPGQGELQ</sequence>
<comment type="caution">
    <text evidence="3">The sequence shown here is derived from an EMBL/GenBank/DDBJ whole genome shotgun (WGS) entry which is preliminary data.</text>
</comment>
<feature type="compositionally biased region" description="Low complexity" evidence="1">
    <location>
        <begin position="43"/>
        <end position="56"/>
    </location>
</feature>
<dbReference type="EMBL" id="JPUA01000004">
    <property type="protein sequence ID" value="OWV31240.1"/>
    <property type="molecule type" value="Genomic_DNA"/>
</dbReference>
<accession>A0A246S4U0</accession>
<feature type="compositionally biased region" description="Polar residues" evidence="1">
    <location>
        <begin position="398"/>
        <end position="425"/>
    </location>
</feature>
<evidence type="ECO:0000256" key="1">
    <source>
        <dbReference type="SAM" id="MobiDB-lite"/>
    </source>
</evidence>
<feature type="compositionally biased region" description="Low complexity" evidence="1">
    <location>
        <begin position="99"/>
        <end position="123"/>
    </location>
</feature>
<evidence type="ECO:0000313" key="3">
    <source>
        <dbReference type="EMBL" id="OWV31240.1"/>
    </source>
</evidence>
<feature type="region of interest" description="Disordered" evidence="1">
    <location>
        <begin position="37"/>
        <end position="60"/>
    </location>
</feature>
<name>A0A246S4U0_9GAMM</name>
<evidence type="ECO:0000313" key="4">
    <source>
        <dbReference type="Proteomes" id="UP000197334"/>
    </source>
</evidence>
<dbReference type="RefSeq" id="WP_088698664.1">
    <property type="nucleotide sequence ID" value="NZ_JPUA01000004.1"/>
</dbReference>
<dbReference type="Proteomes" id="UP000197334">
    <property type="component" value="Unassembled WGS sequence"/>
</dbReference>